<proteinExistence type="inferred from homology"/>
<evidence type="ECO:0000256" key="10">
    <source>
        <dbReference type="SAM" id="MobiDB-lite"/>
    </source>
</evidence>
<reference evidence="11 12" key="1">
    <citation type="submission" date="2020-02" db="EMBL/GenBank/DDBJ databases">
        <title>Draft genome sequence of Haematococcus lacustris strain NIES-144.</title>
        <authorList>
            <person name="Morimoto D."/>
            <person name="Nakagawa S."/>
            <person name="Yoshida T."/>
            <person name="Sawayama S."/>
        </authorList>
    </citation>
    <scope>NUCLEOTIDE SEQUENCE [LARGE SCALE GENOMIC DNA]</scope>
    <source>
        <strain evidence="11 12">NIES-144</strain>
    </source>
</reference>
<dbReference type="InterPro" id="IPR050899">
    <property type="entry name" value="DDRGK_domain-containing"/>
</dbReference>
<dbReference type="SUPFAM" id="SSF46785">
    <property type="entry name" value="Winged helix' DNA-binding domain"/>
    <property type="match status" value="1"/>
</dbReference>
<evidence type="ECO:0000256" key="5">
    <source>
        <dbReference type="ARBA" id="ARBA00022786"/>
    </source>
</evidence>
<dbReference type="AlphaFoldDB" id="A0A6A0AGT6"/>
<keyword evidence="6" id="KW-0256">Endoplasmic reticulum</keyword>
<evidence type="ECO:0000256" key="8">
    <source>
        <dbReference type="ARBA" id="ARBA00023136"/>
    </source>
</evidence>
<comment type="similarity">
    <text evidence="2">Belongs to the DDRGK1 family.</text>
</comment>
<comment type="subcellular location">
    <subcellularLocation>
        <location evidence="1">Endoplasmic reticulum membrane</location>
        <topology evidence="1">Single-pass membrane protein</topology>
    </subcellularLocation>
</comment>
<evidence type="ECO:0000313" key="12">
    <source>
        <dbReference type="Proteomes" id="UP000485058"/>
    </source>
</evidence>
<protein>
    <recommendedName>
        <fullName evidence="3">DDRGK domain-containing protein 1</fullName>
    </recommendedName>
</protein>
<accession>A0A6A0AGT6</accession>
<gene>
    <name evidence="11" type="ORF">HaLaN_30045</name>
</gene>
<keyword evidence="8" id="KW-0472">Membrane</keyword>
<dbReference type="Pfam" id="PF09756">
    <property type="entry name" value="DDRGK"/>
    <property type="match status" value="1"/>
</dbReference>
<evidence type="ECO:0000256" key="2">
    <source>
        <dbReference type="ARBA" id="ARBA00009829"/>
    </source>
</evidence>
<dbReference type="PANTHER" id="PTHR48176">
    <property type="entry name" value="DDRGK DOMAIN-CONTAINING PROTEIN 1"/>
    <property type="match status" value="1"/>
</dbReference>
<name>A0A6A0AGT6_HAELA</name>
<feature type="compositionally biased region" description="Basic and acidic residues" evidence="10">
    <location>
        <begin position="36"/>
        <end position="54"/>
    </location>
</feature>
<dbReference type="Proteomes" id="UP000485058">
    <property type="component" value="Unassembled WGS sequence"/>
</dbReference>
<keyword evidence="7" id="KW-1133">Transmembrane helix</keyword>
<comment type="function">
    <text evidence="9">Substrate adapter for ufmylation, the covalent attachment of the ubiquitin-like modifier UFM1 to substrate proteins.</text>
</comment>
<dbReference type="InterPro" id="IPR019153">
    <property type="entry name" value="DDRGK_dom-contain"/>
</dbReference>
<sequence>MSSCSLAPGIDLVSQPVDTHADAQEQRNKKQRNRQARREAREAERLAREAREAKAAGSTLYDERRRKRDAEREALEKAQEEEMARAAAEAARREEAEAAKWMGMIKVEEEGVGVTEDSDAGQGLLNDFLEYIKQRKTVPLEQLATHFKMRTTDAIDRIHGLEASGRLTGVMDERGKYIYVSLEEMKAVADFMTQRGRVAIHDLAVKSSKLIDLEPRTAVTSAVPGTTIDFESLT</sequence>
<dbReference type="SMART" id="SM01128">
    <property type="entry name" value="DDRGK"/>
    <property type="match status" value="1"/>
</dbReference>
<evidence type="ECO:0000256" key="3">
    <source>
        <dbReference type="ARBA" id="ARBA00018218"/>
    </source>
</evidence>
<evidence type="ECO:0000256" key="7">
    <source>
        <dbReference type="ARBA" id="ARBA00022989"/>
    </source>
</evidence>
<keyword evidence="12" id="KW-1185">Reference proteome</keyword>
<feature type="region of interest" description="Disordered" evidence="10">
    <location>
        <begin position="1"/>
        <end position="91"/>
    </location>
</feature>
<keyword evidence="5" id="KW-0833">Ubl conjugation pathway</keyword>
<organism evidence="11 12">
    <name type="scientific">Haematococcus lacustris</name>
    <name type="common">Green alga</name>
    <name type="synonym">Haematococcus pluvialis</name>
    <dbReference type="NCBI Taxonomy" id="44745"/>
    <lineage>
        <taxon>Eukaryota</taxon>
        <taxon>Viridiplantae</taxon>
        <taxon>Chlorophyta</taxon>
        <taxon>core chlorophytes</taxon>
        <taxon>Chlorophyceae</taxon>
        <taxon>CS clade</taxon>
        <taxon>Chlamydomonadales</taxon>
        <taxon>Haematococcaceae</taxon>
        <taxon>Haematococcus</taxon>
    </lineage>
</organism>
<evidence type="ECO:0000256" key="1">
    <source>
        <dbReference type="ARBA" id="ARBA00004389"/>
    </source>
</evidence>
<dbReference type="Gene3D" id="1.10.10.10">
    <property type="entry name" value="Winged helix-like DNA-binding domain superfamily/Winged helix DNA-binding domain"/>
    <property type="match status" value="1"/>
</dbReference>
<dbReference type="FunFam" id="1.10.10.10:FF:000143">
    <property type="entry name" value="DDRGK domain-containing protein 1"/>
    <property type="match status" value="1"/>
</dbReference>
<evidence type="ECO:0000256" key="9">
    <source>
        <dbReference type="ARBA" id="ARBA00023438"/>
    </source>
</evidence>
<comment type="caution">
    <text evidence="11">The sequence shown here is derived from an EMBL/GenBank/DDBJ whole genome shotgun (WGS) entry which is preliminary data.</text>
</comment>
<evidence type="ECO:0000256" key="6">
    <source>
        <dbReference type="ARBA" id="ARBA00022824"/>
    </source>
</evidence>
<evidence type="ECO:0000256" key="4">
    <source>
        <dbReference type="ARBA" id="ARBA00022692"/>
    </source>
</evidence>
<dbReference type="InterPro" id="IPR036390">
    <property type="entry name" value="WH_DNA-bd_sf"/>
</dbReference>
<feature type="compositionally biased region" description="Basic and acidic residues" evidence="10">
    <location>
        <begin position="61"/>
        <end position="91"/>
    </location>
</feature>
<evidence type="ECO:0000313" key="11">
    <source>
        <dbReference type="EMBL" id="GFH31077.1"/>
    </source>
</evidence>
<keyword evidence="4" id="KW-0812">Transmembrane</keyword>
<dbReference type="PANTHER" id="PTHR48176:SF1">
    <property type="entry name" value="DDRGK DOMAIN-CONTAINING PROTEIN 1"/>
    <property type="match status" value="1"/>
</dbReference>
<dbReference type="GO" id="GO:0044389">
    <property type="term" value="F:ubiquitin-like protein ligase binding"/>
    <property type="evidence" value="ECO:0007669"/>
    <property type="project" value="TreeGrafter"/>
</dbReference>
<dbReference type="EMBL" id="BLLF01005351">
    <property type="protein sequence ID" value="GFH31077.1"/>
    <property type="molecule type" value="Genomic_DNA"/>
</dbReference>
<dbReference type="InterPro" id="IPR036388">
    <property type="entry name" value="WH-like_DNA-bd_sf"/>
</dbReference>
<dbReference type="GO" id="GO:0005789">
    <property type="term" value="C:endoplasmic reticulum membrane"/>
    <property type="evidence" value="ECO:0007669"/>
    <property type="project" value="UniProtKB-SubCell"/>
</dbReference>
<feature type="compositionally biased region" description="Basic and acidic residues" evidence="10">
    <location>
        <begin position="19"/>
        <end position="28"/>
    </location>
</feature>